<evidence type="ECO:0000313" key="2">
    <source>
        <dbReference type="EMBL" id="GFT74952.1"/>
    </source>
</evidence>
<protein>
    <submittedName>
        <fullName evidence="2">Uncharacterized protein</fullName>
    </submittedName>
</protein>
<dbReference type="EMBL" id="BMAW01117385">
    <property type="protein sequence ID" value="GFT74952.1"/>
    <property type="molecule type" value="Genomic_DNA"/>
</dbReference>
<name>A0A8X6TZQ6_NEPPI</name>
<organism evidence="2 3">
    <name type="scientific">Nephila pilipes</name>
    <name type="common">Giant wood spider</name>
    <name type="synonym">Nephila maculata</name>
    <dbReference type="NCBI Taxonomy" id="299642"/>
    <lineage>
        <taxon>Eukaryota</taxon>
        <taxon>Metazoa</taxon>
        <taxon>Ecdysozoa</taxon>
        <taxon>Arthropoda</taxon>
        <taxon>Chelicerata</taxon>
        <taxon>Arachnida</taxon>
        <taxon>Araneae</taxon>
        <taxon>Araneomorphae</taxon>
        <taxon>Entelegynae</taxon>
        <taxon>Araneoidea</taxon>
        <taxon>Nephilidae</taxon>
        <taxon>Nephila</taxon>
    </lineage>
</organism>
<sequence length="95" mass="11390">MARTKQTAWKTRENTESIANEDPTDLEIDTHGEEESETMDTTEQDRNEEACLLRTRMEEKFKETFTLYLNSTDAKSKVLTKRQWRRKRENHNQHT</sequence>
<keyword evidence="3" id="KW-1185">Reference proteome</keyword>
<reference evidence="2" key="1">
    <citation type="submission" date="2020-08" db="EMBL/GenBank/DDBJ databases">
        <title>Multicomponent nature underlies the extraordinary mechanical properties of spider dragline silk.</title>
        <authorList>
            <person name="Kono N."/>
            <person name="Nakamura H."/>
            <person name="Mori M."/>
            <person name="Yoshida Y."/>
            <person name="Ohtoshi R."/>
            <person name="Malay A.D."/>
            <person name="Moran D.A.P."/>
            <person name="Tomita M."/>
            <person name="Numata K."/>
            <person name="Arakawa K."/>
        </authorList>
    </citation>
    <scope>NUCLEOTIDE SEQUENCE</scope>
</reference>
<evidence type="ECO:0000256" key="1">
    <source>
        <dbReference type="SAM" id="MobiDB-lite"/>
    </source>
</evidence>
<dbReference type="Proteomes" id="UP000887013">
    <property type="component" value="Unassembled WGS sequence"/>
</dbReference>
<feature type="region of interest" description="Disordered" evidence="1">
    <location>
        <begin position="1"/>
        <end position="46"/>
    </location>
</feature>
<gene>
    <name evidence="2" type="ORF">NPIL_290311</name>
</gene>
<proteinExistence type="predicted"/>
<evidence type="ECO:0000313" key="3">
    <source>
        <dbReference type="Proteomes" id="UP000887013"/>
    </source>
</evidence>
<dbReference type="AlphaFoldDB" id="A0A8X6TZQ6"/>
<accession>A0A8X6TZQ6</accession>
<comment type="caution">
    <text evidence="2">The sequence shown here is derived from an EMBL/GenBank/DDBJ whole genome shotgun (WGS) entry which is preliminary data.</text>
</comment>